<evidence type="ECO:0000313" key="3">
    <source>
        <dbReference type="Proteomes" id="UP000886595"/>
    </source>
</evidence>
<comment type="caution">
    <text evidence="2">The sequence shown here is derived from an EMBL/GenBank/DDBJ whole genome shotgun (WGS) entry which is preliminary data.</text>
</comment>
<reference evidence="2 3" key="1">
    <citation type="submission" date="2020-02" db="EMBL/GenBank/DDBJ databases">
        <authorList>
            <person name="Ma Q."/>
            <person name="Huang Y."/>
            <person name="Song X."/>
            <person name="Pei D."/>
        </authorList>
    </citation>
    <scope>NUCLEOTIDE SEQUENCE [LARGE SCALE GENOMIC DNA]</scope>
    <source>
        <strain evidence="2">Sxm20200214</strain>
        <tissue evidence="2">Leaf</tissue>
    </source>
</reference>
<dbReference type="PANTHER" id="PTHR12072">
    <property type="entry name" value="CWF19, CELL CYCLE CONTROL PROTEIN"/>
    <property type="match status" value="1"/>
</dbReference>
<name>A0A8X7TKG7_BRACI</name>
<accession>A0A8X7TKG7</accession>
<dbReference type="PANTHER" id="PTHR12072:SF4">
    <property type="entry name" value="CWF19-LIKE PROTEIN 1"/>
    <property type="match status" value="1"/>
</dbReference>
<dbReference type="Proteomes" id="UP000886595">
    <property type="component" value="Unassembled WGS sequence"/>
</dbReference>
<dbReference type="GO" id="GO:0071014">
    <property type="term" value="C:post-mRNA release spliceosomal complex"/>
    <property type="evidence" value="ECO:0007669"/>
    <property type="project" value="TreeGrafter"/>
</dbReference>
<dbReference type="EMBL" id="JAAMPC010000084">
    <property type="protein sequence ID" value="KAG2244426.1"/>
    <property type="molecule type" value="Genomic_DNA"/>
</dbReference>
<sequence length="195" mass="21262">MYGGGAFLLQTTNSPSSESNRKSAGPFDALICVGQFFPDSLELLDEFLDYVEGRAQVLIPTYFTGDYGVPAPKSYPRPRRKLRIKGLRWTGSWWHTSCFGLSVSYLSGTESSDGQFGKYSQDDVDALRALADDSGVVDFLFTNEWPVGVTNRAAESDIPTEVSDSSCCDSNVSELVKEVKPRYPIAGSMGGVLCP</sequence>
<gene>
    <name evidence="1" type="ORF">Bca52824_092575</name>
    <name evidence="2" type="ORF">Bca52824_093703</name>
</gene>
<protein>
    <submittedName>
        <fullName evidence="2">Uncharacterized protein</fullName>
    </submittedName>
</protein>
<dbReference type="EMBL" id="JAAMPC010001632">
    <property type="protein sequence ID" value="KAG2238204.1"/>
    <property type="molecule type" value="Genomic_DNA"/>
</dbReference>
<dbReference type="GO" id="GO:0061632">
    <property type="term" value="F:RNA lariat debranching enzyme activator activity"/>
    <property type="evidence" value="ECO:0007669"/>
    <property type="project" value="TreeGrafter"/>
</dbReference>
<organism evidence="2 3">
    <name type="scientific">Brassica carinata</name>
    <name type="common">Ethiopian mustard</name>
    <name type="synonym">Abyssinian cabbage</name>
    <dbReference type="NCBI Taxonomy" id="52824"/>
    <lineage>
        <taxon>Eukaryota</taxon>
        <taxon>Viridiplantae</taxon>
        <taxon>Streptophyta</taxon>
        <taxon>Embryophyta</taxon>
        <taxon>Tracheophyta</taxon>
        <taxon>Spermatophyta</taxon>
        <taxon>Magnoliopsida</taxon>
        <taxon>eudicotyledons</taxon>
        <taxon>Gunneridae</taxon>
        <taxon>Pentapetalae</taxon>
        <taxon>rosids</taxon>
        <taxon>malvids</taxon>
        <taxon>Brassicales</taxon>
        <taxon>Brassicaceae</taxon>
        <taxon>Brassiceae</taxon>
        <taxon>Brassica</taxon>
    </lineage>
</organism>
<dbReference type="AlphaFoldDB" id="A0A8X7TKG7"/>
<keyword evidence="3" id="KW-1185">Reference proteome</keyword>
<evidence type="ECO:0000313" key="2">
    <source>
        <dbReference type="EMBL" id="KAG2244426.1"/>
    </source>
</evidence>
<dbReference type="GO" id="GO:0000398">
    <property type="term" value="P:mRNA splicing, via spliceosome"/>
    <property type="evidence" value="ECO:0007669"/>
    <property type="project" value="TreeGrafter"/>
</dbReference>
<evidence type="ECO:0000313" key="1">
    <source>
        <dbReference type="EMBL" id="KAG2238204.1"/>
    </source>
</evidence>
<proteinExistence type="predicted"/>
<dbReference type="InterPro" id="IPR040194">
    <property type="entry name" value="Cwf19-like"/>
</dbReference>
<dbReference type="OrthoDB" id="444325at2759"/>